<keyword evidence="4 6" id="KW-1133">Transmembrane helix</keyword>
<organism evidence="8 9">
    <name type="scientific">Cytobacillus eiseniae</name>
    <dbReference type="NCBI Taxonomy" id="762947"/>
    <lineage>
        <taxon>Bacteria</taxon>
        <taxon>Bacillati</taxon>
        <taxon>Bacillota</taxon>
        <taxon>Bacilli</taxon>
        <taxon>Bacillales</taxon>
        <taxon>Bacillaceae</taxon>
        <taxon>Cytobacillus</taxon>
    </lineage>
</organism>
<keyword evidence="9" id="KW-1185">Reference proteome</keyword>
<feature type="domain" description="VTT" evidence="7">
    <location>
        <begin position="36"/>
        <end position="149"/>
    </location>
</feature>
<evidence type="ECO:0000259" key="7">
    <source>
        <dbReference type="Pfam" id="PF09335"/>
    </source>
</evidence>
<evidence type="ECO:0000256" key="6">
    <source>
        <dbReference type="RuleBase" id="RU366058"/>
    </source>
</evidence>
<comment type="similarity">
    <text evidence="6">Belongs to the TVP38/TMEM64 family.</text>
</comment>
<evidence type="ECO:0000256" key="3">
    <source>
        <dbReference type="ARBA" id="ARBA00022692"/>
    </source>
</evidence>
<feature type="transmembrane region" description="Helical" evidence="6">
    <location>
        <begin position="55"/>
        <end position="72"/>
    </location>
</feature>
<proteinExistence type="inferred from homology"/>
<feature type="transmembrane region" description="Helical" evidence="6">
    <location>
        <begin position="154"/>
        <end position="173"/>
    </location>
</feature>
<gene>
    <name evidence="8" type="ORF">J2Z40_001240</name>
</gene>
<evidence type="ECO:0000256" key="4">
    <source>
        <dbReference type="ARBA" id="ARBA00022989"/>
    </source>
</evidence>
<reference evidence="8 9" key="1">
    <citation type="submission" date="2021-03" db="EMBL/GenBank/DDBJ databases">
        <title>Genomic Encyclopedia of Type Strains, Phase IV (KMG-IV): sequencing the most valuable type-strain genomes for metagenomic binning, comparative biology and taxonomic classification.</title>
        <authorList>
            <person name="Goeker M."/>
        </authorList>
    </citation>
    <scope>NUCLEOTIDE SEQUENCE [LARGE SCALE GENOMIC DNA]</scope>
    <source>
        <strain evidence="8 9">DSM 26675</strain>
    </source>
</reference>
<dbReference type="PANTHER" id="PTHR12677">
    <property type="entry name" value="GOLGI APPARATUS MEMBRANE PROTEIN TVP38-RELATED"/>
    <property type="match status" value="1"/>
</dbReference>
<feature type="transmembrane region" description="Helical" evidence="6">
    <location>
        <begin position="93"/>
        <end position="114"/>
    </location>
</feature>
<dbReference type="RefSeq" id="WP_066396621.1">
    <property type="nucleotide sequence ID" value="NZ_JAGIKZ010000004.1"/>
</dbReference>
<comment type="caution">
    <text evidence="6">Lacks conserved residue(s) required for the propagation of feature annotation.</text>
</comment>
<dbReference type="Proteomes" id="UP001519293">
    <property type="component" value="Unassembled WGS sequence"/>
</dbReference>
<keyword evidence="2 6" id="KW-1003">Cell membrane</keyword>
<dbReference type="EMBL" id="JAGIKZ010000004">
    <property type="protein sequence ID" value="MBP2240683.1"/>
    <property type="molecule type" value="Genomic_DNA"/>
</dbReference>
<sequence length="189" mass="21967">MNDELSMLFVMVETVGILAPIAFIFFHILRQFLFIPVPLVCIAGGILFGSFFGSVFSIIGLMLSSIFFYFLINKMPKIHTKLSKLKKRWFGEYRNLTVGQIAVLRLIPFIHYHLLNFCLIERNKSFSAYLKNSWITNLPLAVFYTVFGEFISRFTPSIILIILFSLGLLVFIMREKVTIIKWREFFKAA</sequence>
<evidence type="ECO:0000313" key="8">
    <source>
        <dbReference type="EMBL" id="MBP2240683.1"/>
    </source>
</evidence>
<dbReference type="Pfam" id="PF09335">
    <property type="entry name" value="VTT_dom"/>
    <property type="match status" value="1"/>
</dbReference>
<evidence type="ECO:0000256" key="1">
    <source>
        <dbReference type="ARBA" id="ARBA00004651"/>
    </source>
</evidence>
<evidence type="ECO:0000256" key="5">
    <source>
        <dbReference type="ARBA" id="ARBA00023136"/>
    </source>
</evidence>
<feature type="transmembrane region" description="Helical" evidence="6">
    <location>
        <begin position="6"/>
        <end position="25"/>
    </location>
</feature>
<keyword evidence="3 6" id="KW-0812">Transmembrane</keyword>
<evidence type="ECO:0000256" key="2">
    <source>
        <dbReference type="ARBA" id="ARBA00022475"/>
    </source>
</evidence>
<evidence type="ECO:0000313" key="9">
    <source>
        <dbReference type="Proteomes" id="UP001519293"/>
    </source>
</evidence>
<comment type="subcellular location">
    <subcellularLocation>
        <location evidence="1 6">Cell membrane</location>
        <topology evidence="1 6">Multi-pass membrane protein</topology>
    </subcellularLocation>
</comment>
<dbReference type="InterPro" id="IPR032816">
    <property type="entry name" value="VTT_dom"/>
</dbReference>
<keyword evidence="5 6" id="KW-0472">Membrane</keyword>
<protein>
    <recommendedName>
        <fullName evidence="6">TVP38/TMEM64 family membrane protein</fullName>
    </recommendedName>
</protein>
<accession>A0ABS4RD86</accession>
<comment type="caution">
    <text evidence="8">The sequence shown here is derived from an EMBL/GenBank/DDBJ whole genome shotgun (WGS) entry which is preliminary data.</text>
</comment>
<dbReference type="PANTHER" id="PTHR12677:SF59">
    <property type="entry name" value="GOLGI APPARATUS MEMBRANE PROTEIN TVP38-RELATED"/>
    <property type="match status" value="1"/>
</dbReference>
<name>A0ABS4RD86_9BACI</name>
<dbReference type="InterPro" id="IPR015414">
    <property type="entry name" value="TMEM64"/>
</dbReference>